<keyword evidence="1" id="KW-0812">Transmembrane</keyword>
<accession>A0A1W1HLC7</accession>
<proteinExistence type="predicted"/>
<dbReference type="Pfam" id="PF00905">
    <property type="entry name" value="Transpeptidase"/>
    <property type="match status" value="1"/>
</dbReference>
<dbReference type="PANTHER" id="PTHR30627:SF2">
    <property type="entry name" value="PEPTIDOGLYCAN D,D-TRANSPEPTIDASE MRDA"/>
    <property type="match status" value="1"/>
</dbReference>
<dbReference type="AlphaFoldDB" id="A0A1W1HLC7"/>
<dbReference type="SUPFAM" id="SSF56601">
    <property type="entry name" value="beta-lactamase/transpeptidase-like"/>
    <property type="match status" value="1"/>
</dbReference>
<dbReference type="InterPro" id="IPR001460">
    <property type="entry name" value="PCN-bd_Tpept"/>
</dbReference>
<reference evidence="3 4" key="1">
    <citation type="submission" date="2017-03" db="EMBL/GenBank/DDBJ databases">
        <authorList>
            <person name="Afonso C.L."/>
            <person name="Miller P.J."/>
            <person name="Scott M.A."/>
            <person name="Spackman E."/>
            <person name="Goraichik I."/>
            <person name="Dimitrov K.M."/>
            <person name="Suarez D.L."/>
            <person name="Swayne D.E."/>
        </authorList>
    </citation>
    <scope>NUCLEOTIDE SEQUENCE [LARGE SCALE GENOMIC DNA]</scope>
    <source>
        <strain evidence="3">PRJEB14757</strain>
    </source>
</reference>
<organism evidence="3 4">
    <name type="scientific">Desulfamplus magnetovallimortis</name>
    <dbReference type="NCBI Taxonomy" id="1246637"/>
    <lineage>
        <taxon>Bacteria</taxon>
        <taxon>Pseudomonadati</taxon>
        <taxon>Thermodesulfobacteriota</taxon>
        <taxon>Desulfobacteria</taxon>
        <taxon>Desulfobacterales</taxon>
        <taxon>Desulfobacteraceae</taxon>
        <taxon>Desulfamplus</taxon>
    </lineage>
</organism>
<evidence type="ECO:0000313" key="3">
    <source>
        <dbReference type="EMBL" id="SLM33269.1"/>
    </source>
</evidence>
<dbReference type="Gene3D" id="3.40.710.10">
    <property type="entry name" value="DD-peptidase/beta-lactamase superfamily"/>
    <property type="match status" value="1"/>
</dbReference>
<name>A0A1W1HLC7_9BACT</name>
<dbReference type="EMBL" id="FWEV01000345">
    <property type="protein sequence ID" value="SLM33269.1"/>
    <property type="molecule type" value="Genomic_DNA"/>
</dbReference>
<protein>
    <submittedName>
        <fullName evidence="3">PbpA (Modular protein)</fullName>
        <ecNumber evidence="3">2.4.2.-</ecNumber>
        <ecNumber evidence="3">3.4.-.-</ecNumber>
    </submittedName>
</protein>
<dbReference type="EC" id="2.4.2.-" evidence="3"/>
<dbReference type="InterPro" id="IPR012338">
    <property type="entry name" value="Beta-lactam/transpept-like"/>
</dbReference>
<sequence>MHIDDSNNKITWRHFQQNLQKQSLLKSSKRRVLRKASLLLVMFLLVTSIAFAMHSFIPILSSSISSLSKAAAIIGSTIKHTADFCEDLFFSDATDNLQKSSGSSQDEAGSKASGYLASLTGKIITKGNEPKSLTRQEIREIIDPQHLINIKSNHFSIQKDGRQLTFDTTLDMKLQHFLTEKVEGFQPNDRGKPEIIAMVVMEPHTGKILAMTGFDNETPCLNPCTLGNYPAASIFKMVTASAAVETCGYNPATTLYFNGGKYTLYKRQLKDTHNKYSSKVTFANAFAESINPVFGKLGSIKLGGEILEEYARSFGFNQQIDSDMPFNPGTILITEDNTFQWAEVASGFNKTTTISPLFGAMIASTLLNFGKTPVPSIVESVTDQSGSILYKRKSEVINSAVKPETARAVMTMMNKTITRGTARKSFRGFQKDATLSKLNIGGKTGSLYNREHTVKFDWFTGFCKENQGKEQIVVSVVVGHGKYIGTRASRYGRMIFTEYFNNFYALSSKQSNNG</sequence>
<keyword evidence="3" id="KW-0378">Hydrolase</keyword>
<evidence type="ECO:0000256" key="1">
    <source>
        <dbReference type="SAM" id="Phobius"/>
    </source>
</evidence>
<feature type="domain" description="Penicillin-binding protein transpeptidase" evidence="2">
    <location>
        <begin position="197"/>
        <end position="485"/>
    </location>
</feature>
<dbReference type="GO" id="GO:0008658">
    <property type="term" value="F:penicillin binding"/>
    <property type="evidence" value="ECO:0007669"/>
    <property type="project" value="InterPro"/>
</dbReference>
<dbReference type="GO" id="GO:0071555">
    <property type="term" value="P:cell wall organization"/>
    <property type="evidence" value="ECO:0007669"/>
    <property type="project" value="TreeGrafter"/>
</dbReference>
<dbReference type="GO" id="GO:0005886">
    <property type="term" value="C:plasma membrane"/>
    <property type="evidence" value="ECO:0007669"/>
    <property type="project" value="TreeGrafter"/>
</dbReference>
<evidence type="ECO:0000259" key="2">
    <source>
        <dbReference type="Pfam" id="PF00905"/>
    </source>
</evidence>
<dbReference type="RefSeq" id="WP_245809347.1">
    <property type="nucleotide sequence ID" value="NZ_LT828544.1"/>
</dbReference>
<dbReference type="PANTHER" id="PTHR30627">
    <property type="entry name" value="PEPTIDOGLYCAN D,D-TRANSPEPTIDASE"/>
    <property type="match status" value="1"/>
</dbReference>
<dbReference type="STRING" id="1246637.MTBBW1_980018"/>
<dbReference type="GO" id="GO:0071972">
    <property type="term" value="F:peptidoglycan L,D-transpeptidase activity"/>
    <property type="evidence" value="ECO:0007669"/>
    <property type="project" value="TreeGrafter"/>
</dbReference>
<keyword evidence="1" id="KW-1133">Transmembrane helix</keyword>
<dbReference type="InterPro" id="IPR050515">
    <property type="entry name" value="Beta-lactam/transpept"/>
</dbReference>
<dbReference type="Proteomes" id="UP000191931">
    <property type="component" value="Unassembled WGS sequence"/>
</dbReference>
<gene>
    <name evidence="3" type="ORF">MTBBW1_980018</name>
</gene>
<keyword evidence="3" id="KW-0328">Glycosyltransferase</keyword>
<keyword evidence="4" id="KW-1185">Reference proteome</keyword>
<keyword evidence="3" id="KW-0808">Transferase</keyword>
<keyword evidence="1" id="KW-0472">Membrane</keyword>
<evidence type="ECO:0000313" key="4">
    <source>
        <dbReference type="Proteomes" id="UP000191931"/>
    </source>
</evidence>
<dbReference type="GO" id="GO:0016757">
    <property type="term" value="F:glycosyltransferase activity"/>
    <property type="evidence" value="ECO:0007669"/>
    <property type="project" value="UniProtKB-KW"/>
</dbReference>
<dbReference type="EC" id="3.4.-.-" evidence="3"/>
<feature type="transmembrane region" description="Helical" evidence="1">
    <location>
        <begin position="36"/>
        <end position="57"/>
    </location>
</feature>